<evidence type="ECO:0000256" key="4">
    <source>
        <dbReference type="ARBA" id="ARBA00008276"/>
    </source>
</evidence>
<organism evidence="24">
    <name type="scientific">Thermohahella caldifontis</name>
    <dbReference type="NCBI Taxonomy" id="3142973"/>
    <lineage>
        <taxon>Bacteria</taxon>
        <taxon>Pseudomonadati</taxon>
        <taxon>Pseudomonadota</taxon>
        <taxon>Gammaproteobacteria</taxon>
        <taxon>Oceanospirillales</taxon>
        <taxon>Hahellaceae</taxon>
        <taxon>Thermohahella</taxon>
    </lineage>
</organism>
<dbReference type="Gene3D" id="3.40.1190.10">
    <property type="entry name" value="Mur-like, catalytic domain"/>
    <property type="match status" value="1"/>
</dbReference>
<dbReference type="InterPro" id="IPR036565">
    <property type="entry name" value="Mur-like_cat_sf"/>
</dbReference>
<dbReference type="SUPFAM" id="SSF53244">
    <property type="entry name" value="MurD-like peptide ligases, peptide-binding domain"/>
    <property type="match status" value="1"/>
</dbReference>
<evidence type="ECO:0000256" key="1">
    <source>
        <dbReference type="ARBA" id="ARBA00002714"/>
    </source>
</evidence>
<evidence type="ECO:0000313" key="24">
    <source>
        <dbReference type="EMBL" id="XDT72901.1"/>
    </source>
</evidence>
<sequence>MTNKQLEDWLARISAMHPSEIELGLERISEVWAQLKPEGAIARRVVTYAGTNGKGSTLAMTERLLRDAGLHVCAYTSPHILRFTERLRVDGLESEAQAWVHAFERVETARAGTPLTYFEFTTLAALDIIASLQPDVALLEVGLGGRLDAVNIIDPDVAVITPIDLDHADWLGEDREAIGREKAGILRPGIPLVLSDPQPPESVLETARQLQCQVYALGRDHRILMEAGKPPVWTGSLEPAGGPVLHRTLDDMSTCVLPAENVSAAMQVGALLGVLPEDEGKSLAPWHHLPLRGRLERLSAAPEILVDVGHNPHAARYLHRWLCEHPVQGRTHAIFSALEDKDIESVVDAMRSVIDVWHVASLDVPRAAAIDRLEGAVSSRSGQTPRRHETVRQAVCQLLPQLDKTDRLLIFGSFYTVSEALPVLQKPGLAAWE</sequence>
<evidence type="ECO:0000256" key="14">
    <source>
        <dbReference type="ARBA" id="ARBA00030048"/>
    </source>
</evidence>
<dbReference type="InterPro" id="IPR004101">
    <property type="entry name" value="Mur_ligase_C"/>
</dbReference>
<proteinExistence type="inferred from homology"/>
<gene>
    <name evidence="24" type="ORF">AAIA72_02630</name>
</gene>
<evidence type="ECO:0000256" key="11">
    <source>
        <dbReference type="ARBA" id="ARBA00022840"/>
    </source>
</evidence>
<keyword evidence="10 21" id="KW-0547">Nucleotide-binding</keyword>
<comment type="pathway">
    <text evidence="2">Cofactor biosynthesis; tetrahydrofolate biosynthesis; 7,8-dihydrofolate from 2-amino-4-hydroxy-6-hydroxymethyl-7,8-dihydropteridine diphosphate and 4-aminobenzoate: step 2/2.</text>
</comment>
<dbReference type="EC" id="6.3.2.17" evidence="6"/>
<reference evidence="24" key="1">
    <citation type="submission" date="2024-05" db="EMBL/GenBank/DDBJ databases">
        <title>Genome sequencing of novel strain.</title>
        <authorList>
            <person name="Ganbat D."/>
            <person name="Ganbat S."/>
            <person name="Lee S.-J."/>
        </authorList>
    </citation>
    <scope>NUCLEOTIDE SEQUENCE</scope>
    <source>
        <strain evidence="24">SMD15-11</strain>
    </source>
</reference>
<feature type="domain" description="Mur ligase C-terminal" evidence="22">
    <location>
        <begin position="293"/>
        <end position="414"/>
    </location>
</feature>
<evidence type="ECO:0000256" key="8">
    <source>
        <dbReference type="ARBA" id="ARBA00022598"/>
    </source>
</evidence>
<name>A0AB39UYN9_9GAMM</name>
<dbReference type="GO" id="GO:0004326">
    <property type="term" value="F:tetrahydrofolylpolyglutamate synthase activity"/>
    <property type="evidence" value="ECO:0007669"/>
    <property type="project" value="UniProtKB-EC"/>
</dbReference>
<dbReference type="PIRSF" id="PIRSF001563">
    <property type="entry name" value="Folylpolyglu_synth"/>
    <property type="match status" value="1"/>
</dbReference>
<protein>
    <recommendedName>
        <fullName evidence="7">Dihydrofolate synthase/folylpolyglutamate synthase</fullName>
        <ecNumber evidence="5">6.3.2.12</ecNumber>
        <ecNumber evidence="6">6.3.2.17</ecNumber>
    </recommendedName>
    <alternativeName>
        <fullName evidence="16">Folylpoly-gamma-glutamate synthetase-dihydrofolate synthetase</fullName>
    </alternativeName>
    <alternativeName>
        <fullName evidence="14">Folylpolyglutamate synthetase</fullName>
    </alternativeName>
    <alternativeName>
        <fullName evidence="15">Tetrahydrofolylpolyglutamate synthase</fullName>
    </alternativeName>
</protein>
<comment type="catalytic activity">
    <reaction evidence="20">
        <text>7,8-dihydropteroate + L-glutamate + ATP = 7,8-dihydrofolate + ADP + phosphate + H(+)</text>
        <dbReference type="Rhea" id="RHEA:23584"/>
        <dbReference type="ChEBI" id="CHEBI:15378"/>
        <dbReference type="ChEBI" id="CHEBI:17839"/>
        <dbReference type="ChEBI" id="CHEBI:29985"/>
        <dbReference type="ChEBI" id="CHEBI:30616"/>
        <dbReference type="ChEBI" id="CHEBI:43474"/>
        <dbReference type="ChEBI" id="CHEBI:57451"/>
        <dbReference type="ChEBI" id="CHEBI:456216"/>
        <dbReference type="EC" id="6.3.2.12"/>
    </reaction>
</comment>
<comment type="catalytic activity">
    <reaction evidence="18">
        <text>10-formyltetrahydrofolyl-(gamma-L-Glu)(n) + L-glutamate + ATP = 10-formyltetrahydrofolyl-(gamma-L-Glu)(n+1) + ADP + phosphate + H(+)</text>
        <dbReference type="Rhea" id="RHEA:51904"/>
        <dbReference type="Rhea" id="RHEA-COMP:13088"/>
        <dbReference type="Rhea" id="RHEA-COMP:14300"/>
        <dbReference type="ChEBI" id="CHEBI:15378"/>
        <dbReference type="ChEBI" id="CHEBI:29985"/>
        <dbReference type="ChEBI" id="CHEBI:30616"/>
        <dbReference type="ChEBI" id="CHEBI:43474"/>
        <dbReference type="ChEBI" id="CHEBI:134413"/>
        <dbReference type="ChEBI" id="CHEBI:456216"/>
        <dbReference type="EC" id="6.3.2.17"/>
    </reaction>
</comment>
<evidence type="ECO:0000256" key="15">
    <source>
        <dbReference type="ARBA" id="ARBA00030592"/>
    </source>
</evidence>
<feature type="domain" description="Mur ligase central" evidence="23">
    <location>
        <begin position="49"/>
        <end position="187"/>
    </location>
</feature>
<evidence type="ECO:0000256" key="10">
    <source>
        <dbReference type="ARBA" id="ARBA00022741"/>
    </source>
</evidence>
<evidence type="ECO:0000256" key="5">
    <source>
        <dbReference type="ARBA" id="ARBA00013023"/>
    </source>
</evidence>
<evidence type="ECO:0000259" key="22">
    <source>
        <dbReference type="Pfam" id="PF02875"/>
    </source>
</evidence>
<dbReference type="GO" id="GO:0005737">
    <property type="term" value="C:cytoplasm"/>
    <property type="evidence" value="ECO:0007669"/>
    <property type="project" value="TreeGrafter"/>
</dbReference>
<dbReference type="GO" id="GO:0008841">
    <property type="term" value="F:dihydrofolate synthase activity"/>
    <property type="evidence" value="ECO:0007669"/>
    <property type="project" value="UniProtKB-EC"/>
</dbReference>
<dbReference type="AlphaFoldDB" id="A0AB39UYN9"/>
<evidence type="ECO:0000256" key="20">
    <source>
        <dbReference type="ARBA" id="ARBA00049161"/>
    </source>
</evidence>
<comment type="catalytic activity">
    <reaction evidence="19">
        <text>(6R)-5,10-methylenetetrahydrofolyl-(gamma-L-Glu)(n) + L-glutamate + ATP = (6R)-5,10-methylenetetrahydrofolyl-(gamma-L-Glu)(n+1) + ADP + phosphate + H(+)</text>
        <dbReference type="Rhea" id="RHEA:51912"/>
        <dbReference type="Rhea" id="RHEA-COMP:13257"/>
        <dbReference type="Rhea" id="RHEA-COMP:13258"/>
        <dbReference type="ChEBI" id="CHEBI:15378"/>
        <dbReference type="ChEBI" id="CHEBI:29985"/>
        <dbReference type="ChEBI" id="CHEBI:30616"/>
        <dbReference type="ChEBI" id="CHEBI:43474"/>
        <dbReference type="ChEBI" id="CHEBI:136572"/>
        <dbReference type="ChEBI" id="CHEBI:456216"/>
        <dbReference type="EC" id="6.3.2.17"/>
    </reaction>
</comment>
<keyword evidence="11 21" id="KW-0067">ATP-binding</keyword>
<evidence type="ECO:0000256" key="21">
    <source>
        <dbReference type="PIRNR" id="PIRNR001563"/>
    </source>
</evidence>
<dbReference type="GO" id="GO:0046872">
    <property type="term" value="F:metal ion binding"/>
    <property type="evidence" value="ECO:0007669"/>
    <property type="project" value="UniProtKB-KW"/>
</dbReference>
<evidence type="ECO:0000256" key="2">
    <source>
        <dbReference type="ARBA" id="ARBA00004799"/>
    </source>
</evidence>
<evidence type="ECO:0000256" key="12">
    <source>
        <dbReference type="ARBA" id="ARBA00022842"/>
    </source>
</evidence>
<dbReference type="SUPFAM" id="SSF53623">
    <property type="entry name" value="MurD-like peptide ligases, catalytic domain"/>
    <property type="match status" value="1"/>
</dbReference>
<dbReference type="Pfam" id="PF02875">
    <property type="entry name" value="Mur_ligase_C"/>
    <property type="match status" value="1"/>
</dbReference>
<keyword evidence="12" id="KW-0460">Magnesium</keyword>
<evidence type="ECO:0000256" key="19">
    <source>
        <dbReference type="ARBA" id="ARBA00049035"/>
    </source>
</evidence>
<comment type="similarity">
    <text evidence="4 21">Belongs to the folylpolyglutamate synthase family.</text>
</comment>
<evidence type="ECO:0000256" key="17">
    <source>
        <dbReference type="ARBA" id="ARBA00047493"/>
    </source>
</evidence>
<evidence type="ECO:0000256" key="16">
    <source>
        <dbReference type="ARBA" id="ARBA00032510"/>
    </source>
</evidence>
<evidence type="ECO:0000256" key="18">
    <source>
        <dbReference type="ARBA" id="ARBA00047808"/>
    </source>
</evidence>
<dbReference type="GO" id="GO:0046656">
    <property type="term" value="P:folic acid biosynthetic process"/>
    <property type="evidence" value="ECO:0007669"/>
    <property type="project" value="UniProtKB-KW"/>
</dbReference>
<evidence type="ECO:0000256" key="7">
    <source>
        <dbReference type="ARBA" id="ARBA00019357"/>
    </source>
</evidence>
<comment type="function">
    <text evidence="1">Functions in two distinct reactions of the de novo folate biosynthetic pathway. Catalyzes the addition of a glutamate residue to dihydropteroate (7,8-dihydropteroate or H2Pte) to form dihydrofolate (7,8-dihydrofolate monoglutamate or H2Pte-Glu). Also catalyzes successive additions of L-glutamate to tetrahydrofolate or 10-formyltetrahydrofolate or 5,10-methylenetetrahydrofolate, leading to folylpolyglutamate derivatives.</text>
</comment>
<dbReference type="NCBIfam" id="TIGR01499">
    <property type="entry name" value="folC"/>
    <property type="match status" value="1"/>
</dbReference>
<dbReference type="InterPro" id="IPR013221">
    <property type="entry name" value="Mur_ligase_cen"/>
</dbReference>
<dbReference type="Gene3D" id="3.90.190.20">
    <property type="entry name" value="Mur ligase, C-terminal domain"/>
    <property type="match status" value="1"/>
</dbReference>
<comment type="pathway">
    <text evidence="3">Cofactor biosynthesis; tetrahydrofolylpolyglutamate biosynthesis.</text>
</comment>
<keyword evidence="13" id="KW-0289">Folate biosynthesis</keyword>
<dbReference type="Pfam" id="PF08245">
    <property type="entry name" value="Mur_ligase_M"/>
    <property type="match status" value="1"/>
</dbReference>
<dbReference type="PANTHER" id="PTHR11136">
    <property type="entry name" value="FOLYLPOLYGLUTAMATE SYNTHASE-RELATED"/>
    <property type="match status" value="1"/>
</dbReference>
<dbReference type="EMBL" id="CP154858">
    <property type="protein sequence ID" value="XDT72901.1"/>
    <property type="molecule type" value="Genomic_DNA"/>
</dbReference>
<evidence type="ECO:0000256" key="9">
    <source>
        <dbReference type="ARBA" id="ARBA00022723"/>
    </source>
</evidence>
<dbReference type="RefSeq" id="WP_369601901.1">
    <property type="nucleotide sequence ID" value="NZ_CP154858.1"/>
</dbReference>
<keyword evidence="8 21" id="KW-0436">Ligase</keyword>
<dbReference type="KEGG" id="tcd:AAIA72_02630"/>
<dbReference type="GO" id="GO:0005524">
    <property type="term" value="F:ATP binding"/>
    <property type="evidence" value="ECO:0007669"/>
    <property type="project" value="UniProtKB-KW"/>
</dbReference>
<comment type="catalytic activity">
    <reaction evidence="17">
        <text>(6S)-5,6,7,8-tetrahydrofolyl-(gamma-L-Glu)(n) + L-glutamate + ATP = (6S)-5,6,7,8-tetrahydrofolyl-(gamma-L-Glu)(n+1) + ADP + phosphate + H(+)</text>
        <dbReference type="Rhea" id="RHEA:10580"/>
        <dbReference type="Rhea" id="RHEA-COMP:14738"/>
        <dbReference type="Rhea" id="RHEA-COMP:14740"/>
        <dbReference type="ChEBI" id="CHEBI:15378"/>
        <dbReference type="ChEBI" id="CHEBI:29985"/>
        <dbReference type="ChEBI" id="CHEBI:30616"/>
        <dbReference type="ChEBI" id="CHEBI:43474"/>
        <dbReference type="ChEBI" id="CHEBI:141005"/>
        <dbReference type="ChEBI" id="CHEBI:456216"/>
        <dbReference type="EC" id="6.3.2.17"/>
    </reaction>
</comment>
<dbReference type="PANTHER" id="PTHR11136:SF0">
    <property type="entry name" value="DIHYDROFOLATE SYNTHETASE-RELATED"/>
    <property type="match status" value="1"/>
</dbReference>
<evidence type="ECO:0000256" key="3">
    <source>
        <dbReference type="ARBA" id="ARBA00005150"/>
    </source>
</evidence>
<dbReference type="InterPro" id="IPR001645">
    <property type="entry name" value="Folylpolyglutamate_synth"/>
</dbReference>
<evidence type="ECO:0000256" key="13">
    <source>
        <dbReference type="ARBA" id="ARBA00022909"/>
    </source>
</evidence>
<evidence type="ECO:0000256" key="6">
    <source>
        <dbReference type="ARBA" id="ARBA00013025"/>
    </source>
</evidence>
<evidence type="ECO:0000259" key="23">
    <source>
        <dbReference type="Pfam" id="PF08245"/>
    </source>
</evidence>
<dbReference type="EC" id="6.3.2.12" evidence="5"/>
<dbReference type="InterPro" id="IPR036615">
    <property type="entry name" value="Mur_ligase_C_dom_sf"/>
</dbReference>
<keyword evidence="9" id="KW-0479">Metal-binding</keyword>
<accession>A0AB39UYN9</accession>